<dbReference type="EMBL" id="CARXXK010000002">
    <property type="protein sequence ID" value="CAI6357668.1"/>
    <property type="molecule type" value="Genomic_DNA"/>
</dbReference>
<comment type="caution">
    <text evidence="1">The sequence shown here is derived from an EMBL/GenBank/DDBJ whole genome shotgun (WGS) entry which is preliminary data.</text>
</comment>
<gene>
    <name evidence="1" type="ORF">MEUPH1_LOCUS13270</name>
</gene>
<reference evidence="1 2" key="1">
    <citation type="submission" date="2023-01" db="EMBL/GenBank/DDBJ databases">
        <authorList>
            <person name="Whitehead M."/>
        </authorList>
    </citation>
    <scope>NUCLEOTIDE SEQUENCE [LARGE SCALE GENOMIC DNA]</scope>
</reference>
<name>A0AAV0WPC0_9HEMI</name>
<dbReference type="AlphaFoldDB" id="A0AAV0WPC0"/>
<protein>
    <submittedName>
        <fullName evidence="1">Uncharacterized protein</fullName>
    </submittedName>
</protein>
<evidence type="ECO:0000313" key="2">
    <source>
        <dbReference type="Proteomes" id="UP001160148"/>
    </source>
</evidence>
<evidence type="ECO:0000313" key="1">
    <source>
        <dbReference type="EMBL" id="CAI6357668.1"/>
    </source>
</evidence>
<organism evidence="1 2">
    <name type="scientific">Macrosiphum euphorbiae</name>
    <name type="common">potato aphid</name>
    <dbReference type="NCBI Taxonomy" id="13131"/>
    <lineage>
        <taxon>Eukaryota</taxon>
        <taxon>Metazoa</taxon>
        <taxon>Ecdysozoa</taxon>
        <taxon>Arthropoda</taxon>
        <taxon>Hexapoda</taxon>
        <taxon>Insecta</taxon>
        <taxon>Pterygota</taxon>
        <taxon>Neoptera</taxon>
        <taxon>Paraneoptera</taxon>
        <taxon>Hemiptera</taxon>
        <taxon>Sternorrhyncha</taxon>
        <taxon>Aphidomorpha</taxon>
        <taxon>Aphidoidea</taxon>
        <taxon>Aphididae</taxon>
        <taxon>Macrosiphini</taxon>
        <taxon>Macrosiphum</taxon>
    </lineage>
</organism>
<accession>A0AAV0WPC0</accession>
<sequence>MRKAKNNKKLKEEKGKRNLHDLGWCSSSRNLIQNDINEQRCDIDDPEVLENEKSLNIHVGDPKNGQIDDTVVLYPKENTENVINKQNNEVVECVQINENESVKEIDKNVIDNNIFCSKGIIEANSNKQSAEMFKISNDPATWKKLSSSDRDYLAAVGPPTKPSKFPHDEHENPISLFQKILPNKETVQRDWLVWSTLKKSFVLLSVLSFFKG</sequence>
<proteinExistence type="predicted"/>
<keyword evidence="2" id="KW-1185">Reference proteome</keyword>
<dbReference type="Proteomes" id="UP001160148">
    <property type="component" value="Unassembled WGS sequence"/>
</dbReference>